<feature type="compositionally biased region" description="Polar residues" evidence="6">
    <location>
        <begin position="186"/>
        <end position="199"/>
    </location>
</feature>
<dbReference type="GO" id="GO:0005780">
    <property type="term" value="C:extrinsic component of intraperoxisomal membrane"/>
    <property type="evidence" value="ECO:0007669"/>
    <property type="project" value="InterPro"/>
</dbReference>
<sequence length="627" mass="69082">MDSSSPVLRRSFSLPPPKSVATPDPQVEVLFTLPSVRIVAFTTSISTTRYEVKNGSPAAEDKPGTLPWVSRFERTIAVGPLRIYRAPGSVAFLNCANALQPILPKSQSWCVDGDSKFVLQIRRPQYWRIEVPNKDRDEHARVEQLKVVLSKVLLFEKTPCPFQRDFVIELPEAPQTPVVKRPWRPSRSSSTAVDIQQKTQELDRPSPPNSPLATPSHSPTTPQRYNPMMRSSPPRTPNSVSAPPSEADLYVHSSTTSLETLPEDEETEAKTPHSPPAATLAPSLLESMPLPLTSTAKEHDSDDLSEATDDSNNTPRSQYQPEFQPMSSGQDEHEKPPALATCVRSTTAPPLLSLITSPPSKGRTKSQLSDTTESVSGSSYSSSEQSFHSIQSWHSPPSEFPKSSTAGLPYPYPHENIILPKRAHTRKLSEATTAPGTPGAWEGLHRSEDDESSSMCLSPHPETQTLDADIDSRSVEEHVEAVTSSTVSSSVLRHRATTSSNSRRRELSPLPAAVNLFSPPPARRARRLQTAKHLPTAIVQKTCEILLSPPSHLFHLMINIASKIAAGEWRGFLFSGYGEAVRWDFEDEYARDQWSPVDDYGITLPQSNMPPKRNPNASDIGGSWEVD</sequence>
<dbReference type="OrthoDB" id="4097008at2759"/>
<evidence type="ECO:0000256" key="3">
    <source>
        <dbReference type="ARBA" id="ARBA00010707"/>
    </source>
</evidence>
<dbReference type="Pfam" id="PF12634">
    <property type="entry name" value="Inp1"/>
    <property type="match status" value="1"/>
</dbReference>
<evidence type="ECO:0000256" key="1">
    <source>
        <dbReference type="ARBA" id="ARBA00003594"/>
    </source>
</evidence>
<dbReference type="Proteomes" id="UP000824998">
    <property type="component" value="Unassembled WGS sequence"/>
</dbReference>
<name>A0A9P7Y9I1_9HELO</name>
<dbReference type="AlphaFoldDB" id="A0A9P7Y9I1"/>
<feature type="region of interest" description="Disordered" evidence="6">
    <location>
        <begin position="486"/>
        <end position="505"/>
    </location>
</feature>
<feature type="region of interest" description="Disordered" evidence="6">
    <location>
        <begin position="177"/>
        <end position="281"/>
    </location>
</feature>
<evidence type="ECO:0000256" key="4">
    <source>
        <dbReference type="ARBA" id="ARBA00021397"/>
    </source>
</evidence>
<feature type="compositionally biased region" description="Polar residues" evidence="6">
    <location>
        <begin position="211"/>
        <end position="224"/>
    </location>
</feature>
<evidence type="ECO:0000313" key="8">
    <source>
        <dbReference type="Proteomes" id="UP000824998"/>
    </source>
</evidence>
<keyword evidence="5" id="KW-0472">Membrane</keyword>
<organism evidence="7 8">
    <name type="scientific">Amylocarpus encephaloides</name>
    <dbReference type="NCBI Taxonomy" id="45428"/>
    <lineage>
        <taxon>Eukaryota</taxon>
        <taxon>Fungi</taxon>
        <taxon>Dikarya</taxon>
        <taxon>Ascomycota</taxon>
        <taxon>Pezizomycotina</taxon>
        <taxon>Leotiomycetes</taxon>
        <taxon>Helotiales</taxon>
        <taxon>Helotiales incertae sedis</taxon>
        <taxon>Amylocarpus</taxon>
    </lineage>
</organism>
<keyword evidence="8" id="KW-1185">Reference proteome</keyword>
<feature type="region of interest" description="Disordered" evidence="6">
    <location>
        <begin position="1"/>
        <end position="22"/>
    </location>
</feature>
<dbReference type="GO" id="GO:0045033">
    <property type="term" value="P:peroxisome inheritance"/>
    <property type="evidence" value="ECO:0007669"/>
    <property type="project" value="InterPro"/>
</dbReference>
<feature type="compositionally biased region" description="Low complexity" evidence="6">
    <location>
        <begin position="350"/>
        <end position="360"/>
    </location>
</feature>
<protein>
    <recommendedName>
        <fullName evidence="4">Inheritance of peroxisomes protein 1</fullName>
    </recommendedName>
</protein>
<feature type="compositionally biased region" description="Low complexity" evidence="6">
    <location>
        <begin position="369"/>
        <end position="392"/>
    </location>
</feature>
<feature type="region of interest" description="Disordered" evidence="6">
    <location>
        <begin position="294"/>
        <end position="338"/>
    </location>
</feature>
<comment type="caution">
    <text evidence="7">The sequence shown here is derived from an EMBL/GenBank/DDBJ whole genome shotgun (WGS) entry which is preliminary data.</text>
</comment>
<comment type="subcellular location">
    <subcellularLocation>
        <location evidence="2">Peroxisome membrane</location>
        <topology evidence="2">Peripheral membrane protein</topology>
    </subcellularLocation>
</comment>
<feature type="region of interest" description="Disordered" evidence="6">
    <location>
        <begin position="350"/>
        <end position="407"/>
    </location>
</feature>
<evidence type="ECO:0000256" key="5">
    <source>
        <dbReference type="ARBA" id="ARBA00023136"/>
    </source>
</evidence>
<dbReference type="InterPro" id="IPR024758">
    <property type="entry name" value="Inp1"/>
</dbReference>
<feature type="compositionally biased region" description="Polar residues" evidence="6">
    <location>
        <begin position="310"/>
        <end position="329"/>
    </location>
</feature>
<evidence type="ECO:0000256" key="6">
    <source>
        <dbReference type="SAM" id="MobiDB-lite"/>
    </source>
</evidence>
<evidence type="ECO:0000313" key="7">
    <source>
        <dbReference type="EMBL" id="KAG9229639.1"/>
    </source>
</evidence>
<dbReference type="EMBL" id="MU251745">
    <property type="protein sequence ID" value="KAG9229639.1"/>
    <property type="molecule type" value="Genomic_DNA"/>
</dbReference>
<evidence type="ECO:0000256" key="2">
    <source>
        <dbReference type="ARBA" id="ARBA00004421"/>
    </source>
</evidence>
<proteinExistence type="inferred from homology"/>
<reference evidence="7" key="1">
    <citation type="journal article" date="2021" name="IMA Fungus">
        <title>Genomic characterization of three marine fungi, including Emericellopsis atlantica sp. nov. with signatures of a generalist lifestyle and marine biomass degradation.</title>
        <authorList>
            <person name="Hagestad O.C."/>
            <person name="Hou L."/>
            <person name="Andersen J.H."/>
            <person name="Hansen E.H."/>
            <person name="Altermark B."/>
            <person name="Li C."/>
            <person name="Kuhnert E."/>
            <person name="Cox R.J."/>
            <person name="Crous P.W."/>
            <person name="Spatafora J.W."/>
            <person name="Lail K."/>
            <person name="Amirebrahimi M."/>
            <person name="Lipzen A."/>
            <person name="Pangilinan J."/>
            <person name="Andreopoulos W."/>
            <person name="Hayes R.D."/>
            <person name="Ng V."/>
            <person name="Grigoriev I.V."/>
            <person name="Jackson S.A."/>
            <person name="Sutton T.D.S."/>
            <person name="Dobson A.D.W."/>
            <person name="Rama T."/>
        </authorList>
    </citation>
    <scope>NUCLEOTIDE SEQUENCE</scope>
    <source>
        <strain evidence="7">TRa018bII</strain>
    </source>
</reference>
<feature type="region of interest" description="Disordered" evidence="6">
    <location>
        <begin position="601"/>
        <end position="627"/>
    </location>
</feature>
<accession>A0A9P7Y9I1</accession>
<comment type="function">
    <text evidence="1">Required for peroxisome inheritance.</text>
</comment>
<gene>
    <name evidence="7" type="ORF">BJ875DRAFT_386941</name>
</gene>
<feature type="region of interest" description="Disordered" evidence="6">
    <location>
        <begin position="427"/>
        <end position="457"/>
    </location>
</feature>
<comment type="similarity">
    <text evidence="3">Belongs to the INP1 family.</text>
</comment>